<dbReference type="PROSITE" id="PS50892">
    <property type="entry name" value="V_SNARE"/>
    <property type="match status" value="1"/>
</dbReference>
<dbReference type="Proteomes" id="UP000749559">
    <property type="component" value="Unassembled WGS sequence"/>
</dbReference>
<feature type="compositionally biased region" description="Polar residues" evidence="1">
    <location>
        <begin position="1"/>
        <end position="13"/>
    </location>
</feature>
<dbReference type="SUPFAM" id="SSF58038">
    <property type="entry name" value="SNARE fusion complex"/>
    <property type="match status" value="1"/>
</dbReference>
<dbReference type="InterPro" id="IPR016444">
    <property type="entry name" value="Synaptobrevin/VAMP"/>
</dbReference>
<dbReference type="GO" id="GO:0016192">
    <property type="term" value="P:vesicle-mediated transport"/>
    <property type="evidence" value="ECO:0007669"/>
    <property type="project" value="InterPro"/>
</dbReference>
<dbReference type="PANTHER" id="PTHR45701">
    <property type="entry name" value="SYNAPTOBREVIN FAMILY MEMBER"/>
    <property type="match status" value="1"/>
</dbReference>
<keyword evidence="4" id="KW-1185">Reference proteome</keyword>
<dbReference type="InterPro" id="IPR042855">
    <property type="entry name" value="V_SNARE_CC"/>
</dbReference>
<dbReference type="AlphaFoldDB" id="A0A8J1UH85"/>
<evidence type="ECO:0000256" key="2">
    <source>
        <dbReference type="SAM" id="Phobius"/>
    </source>
</evidence>
<dbReference type="InterPro" id="IPR001388">
    <property type="entry name" value="Synaptobrevin-like"/>
</dbReference>
<comment type="caution">
    <text evidence="3">The sequence shown here is derived from an EMBL/GenBank/DDBJ whole genome shotgun (WGS) entry which is preliminary data.</text>
</comment>
<evidence type="ECO:0000313" key="3">
    <source>
        <dbReference type="EMBL" id="CAH1785308.1"/>
    </source>
</evidence>
<dbReference type="OrthoDB" id="190375at2759"/>
<gene>
    <name evidence="3" type="ORF">OFUS_LOCUS11380</name>
</gene>
<sequence length="133" mass="14708">INKQWNCKMSSSPKAMGGTGSGGEVQMKKLQGEVKEVTHLLKDNMNKVMERGDKLDDLQDRSEGLQAESKAFKRTANRAKWKFCRQNAKMTACLIGIVILVIIVIVVVVVVTVKPWEKGTNPPPQTTNATILN</sequence>
<feature type="transmembrane region" description="Helical" evidence="2">
    <location>
        <begin position="90"/>
        <end position="113"/>
    </location>
</feature>
<feature type="region of interest" description="Disordered" evidence="1">
    <location>
        <begin position="1"/>
        <end position="24"/>
    </location>
</feature>
<dbReference type="GO" id="GO:0016020">
    <property type="term" value="C:membrane"/>
    <property type="evidence" value="ECO:0007669"/>
    <property type="project" value="InterPro"/>
</dbReference>
<reference evidence="3" key="1">
    <citation type="submission" date="2022-03" db="EMBL/GenBank/DDBJ databases">
        <authorList>
            <person name="Martin C."/>
        </authorList>
    </citation>
    <scope>NUCLEOTIDE SEQUENCE</scope>
</reference>
<dbReference type="Gene3D" id="1.20.5.110">
    <property type="match status" value="1"/>
</dbReference>
<proteinExistence type="predicted"/>
<dbReference type="Pfam" id="PF00957">
    <property type="entry name" value="Synaptobrevin"/>
    <property type="match status" value="1"/>
</dbReference>
<dbReference type="PROSITE" id="PS00417">
    <property type="entry name" value="SYNAPTOBREVIN"/>
    <property type="match status" value="1"/>
</dbReference>
<protein>
    <submittedName>
        <fullName evidence="3">Uncharacterized protein</fullName>
    </submittedName>
</protein>
<keyword evidence="2" id="KW-0472">Membrane</keyword>
<feature type="non-terminal residue" evidence="3">
    <location>
        <position position="133"/>
    </location>
</feature>
<organism evidence="3 4">
    <name type="scientific">Owenia fusiformis</name>
    <name type="common">Polychaete worm</name>
    <dbReference type="NCBI Taxonomy" id="6347"/>
    <lineage>
        <taxon>Eukaryota</taxon>
        <taxon>Metazoa</taxon>
        <taxon>Spiralia</taxon>
        <taxon>Lophotrochozoa</taxon>
        <taxon>Annelida</taxon>
        <taxon>Polychaeta</taxon>
        <taxon>Sedentaria</taxon>
        <taxon>Canalipalpata</taxon>
        <taxon>Sabellida</taxon>
        <taxon>Oweniida</taxon>
        <taxon>Oweniidae</taxon>
        <taxon>Owenia</taxon>
    </lineage>
</organism>
<keyword evidence="2" id="KW-0812">Transmembrane</keyword>
<accession>A0A8J1UH85</accession>
<keyword evidence="2" id="KW-1133">Transmembrane helix</keyword>
<dbReference type="PRINTS" id="PR00219">
    <property type="entry name" value="SYNAPTOBREVN"/>
</dbReference>
<evidence type="ECO:0000256" key="1">
    <source>
        <dbReference type="SAM" id="MobiDB-lite"/>
    </source>
</evidence>
<name>A0A8J1UH85_OWEFU</name>
<dbReference type="EMBL" id="CAIIXF020000006">
    <property type="protein sequence ID" value="CAH1785308.1"/>
    <property type="molecule type" value="Genomic_DNA"/>
</dbReference>
<evidence type="ECO:0000313" key="4">
    <source>
        <dbReference type="Proteomes" id="UP000749559"/>
    </source>
</evidence>